<evidence type="ECO:0000313" key="9">
    <source>
        <dbReference type="EMBL" id="MEA9356729.1"/>
    </source>
</evidence>
<feature type="binding site" evidence="5">
    <location>
        <begin position="212"/>
        <end position="215"/>
    </location>
    <ligand>
        <name>GTP</name>
        <dbReference type="ChEBI" id="CHEBI:37565"/>
    </ligand>
</feature>
<dbReference type="PANTHER" id="PTHR11702">
    <property type="entry name" value="DEVELOPMENTALLY REGULATED GTP-BINDING PROTEIN-RELATED"/>
    <property type="match status" value="1"/>
</dbReference>
<keyword evidence="5" id="KW-0479">Metal-binding</keyword>
<reference evidence="9 10" key="1">
    <citation type="submission" date="2023-11" db="EMBL/GenBank/DDBJ databases">
        <title>A Novel Polar Bacteriovorax (B. antarcticus) Isolated from the Biocrust in Antarctica.</title>
        <authorList>
            <person name="Mun W."/>
            <person name="Choi S.Y."/>
            <person name="Mitchell R.J."/>
        </authorList>
    </citation>
    <scope>NUCLEOTIDE SEQUENCE [LARGE SCALE GENOMIC DNA]</scope>
    <source>
        <strain evidence="9 10">PP10</strain>
    </source>
</reference>
<dbReference type="PRINTS" id="PR00326">
    <property type="entry name" value="GTP1OBG"/>
</dbReference>
<feature type="binding site" evidence="5">
    <location>
        <begin position="312"/>
        <end position="314"/>
    </location>
    <ligand>
        <name>GTP</name>
        <dbReference type="ChEBI" id="CHEBI:37565"/>
    </ligand>
</feature>
<evidence type="ECO:0000256" key="2">
    <source>
        <dbReference type="ARBA" id="ARBA00022741"/>
    </source>
</evidence>
<comment type="function">
    <text evidence="5">An essential GTPase which binds GTP, GDP and possibly (p)ppGpp with moderate affinity, with high nucleotide exchange rates and a fairly low GTP hydrolysis rate. Plays a role in control of the cell cycle, stress response, ribosome biogenesis and in those bacteria that undergo differentiation, in morphogenesis control.</text>
</comment>
<comment type="subunit">
    <text evidence="5">Monomer.</text>
</comment>
<dbReference type="Gene3D" id="2.70.210.12">
    <property type="entry name" value="GTP1/OBG domain"/>
    <property type="match status" value="1"/>
</dbReference>
<dbReference type="CDD" id="cd01898">
    <property type="entry name" value="Obg"/>
    <property type="match status" value="1"/>
</dbReference>
<keyword evidence="2 5" id="KW-0547">Nucleotide-binding</keyword>
<dbReference type="PANTHER" id="PTHR11702:SF31">
    <property type="entry name" value="MITOCHONDRIAL RIBOSOME-ASSOCIATED GTPASE 2"/>
    <property type="match status" value="1"/>
</dbReference>
<dbReference type="InterPro" id="IPR006169">
    <property type="entry name" value="GTP1_OBG_dom"/>
</dbReference>
<evidence type="ECO:0000259" key="7">
    <source>
        <dbReference type="PROSITE" id="PS51710"/>
    </source>
</evidence>
<dbReference type="EMBL" id="JAYGJQ010000002">
    <property type="protein sequence ID" value="MEA9356729.1"/>
    <property type="molecule type" value="Genomic_DNA"/>
</dbReference>
<dbReference type="Pfam" id="PF01926">
    <property type="entry name" value="MMR_HSR1"/>
    <property type="match status" value="1"/>
</dbReference>
<keyword evidence="4 5" id="KW-0342">GTP-binding</keyword>
<feature type="region of interest" description="Disordered" evidence="6">
    <location>
        <begin position="340"/>
        <end position="359"/>
    </location>
</feature>
<dbReference type="InterPro" id="IPR014100">
    <property type="entry name" value="GTP-bd_Obg/CgtA"/>
</dbReference>
<dbReference type="SUPFAM" id="SSF82051">
    <property type="entry name" value="Obg GTP-binding protein N-terminal domain"/>
    <property type="match status" value="1"/>
</dbReference>
<dbReference type="InterPro" id="IPR006073">
    <property type="entry name" value="GTP-bd"/>
</dbReference>
<feature type="binding site" evidence="5">
    <location>
        <begin position="191"/>
        <end position="195"/>
    </location>
    <ligand>
        <name>GTP</name>
        <dbReference type="ChEBI" id="CHEBI:37565"/>
    </ligand>
</feature>
<feature type="binding site" evidence="5">
    <location>
        <begin position="283"/>
        <end position="286"/>
    </location>
    <ligand>
        <name>GTP</name>
        <dbReference type="ChEBI" id="CHEBI:37565"/>
    </ligand>
</feature>
<evidence type="ECO:0000256" key="3">
    <source>
        <dbReference type="ARBA" id="ARBA00022842"/>
    </source>
</evidence>
<keyword evidence="10" id="KW-1185">Reference proteome</keyword>
<keyword evidence="3 5" id="KW-0460">Magnesium</keyword>
<name>A0ABU5VWK2_9BACT</name>
<comment type="similarity">
    <text evidence="1 5">Belongs to the TRAFAC class OBG-HflX-like GTPase superfamily. OBG GTPase family.</text>
</comment>
<evidence type="ECO:0000313" key="10">
    <source>
        <dbReference type="Proteomes" id="UP001302274"/>
    </source>
</evidence>
<sequence length="359" mass="38970">MRFIDEVKIIAISGHGGPGAITFRREKSIPFGGPDGGDGGNGGSVIFVANENINTLINFRGKKVFKAEDGEPGAGRQLNGKDGQDYILEVPVGTIIKNSETGAVIADLKIHDERIVIADGGNGGRGNINFKSSTNQAPRIAQPGLPGVEMYLDLELKLIADLALIGLPNAGKSTLISAISAARPKIADYPFTTLEPNLGVVTLGERSFVVADIPGLIEDASEGKGLGVKFLKHIERTSALVHLVDVSWCLDEYEAFEQYVVIRTELEKYSADLATKRELVCLTKIDAMTEEEIAKFQNFFEEQLDKKVMTISAVSGRSIQELKGLMIKCIDMEKATKKEKAKANPNKYEGIYPVEEDEE</sequence>
<dbReference type="PROSITE" id="PS51883">
    <property type="entry name" value="OBG"/>
    <property type="match status" value="1"/>
</dbReference>
<organism evidence="9 10">
    <name type="scientific">Bacteriovorax antarcticus</name>
    <dbReference type="NCBI Taxonomy" id="3088717"/>
    <lineage>
        <taxon>Bacteria</taxon>
        <taxon>Pseudomonadati</taxon>
        <taxon>Bdellovibrionota</taxon>
        <taxon>Bacteriovoracia</taxon>
        <taxon>Bacteriovoracales</taxon>
        <taxon>Bacteriovoracaceae</taxon>
        <taxon>Bacteriovorax</taxon>
    </lineage>
</organism>
<feature type="binding site" evidence="5">
    <location>
        <position position="173"/>
    </location>
    <ligand>
        <name>Mg(2+)</name>
        <dbReference type="ChEBI" id="CHEBI:18420"/>
    </ligand>
</feature>
<dbReference type="InterPro" id="IPR045086">
    <property type="entry name" value="OBG_GTPase"/>
</dbReference>
<proteinExistence type="inferred from homology"/>
<evidence type="ECO:0000256" key="5">
    <source>
        <dbReference type="HAMAP-Rule" id="MF_01454"/>
    </source>
</evidence>
<evidence type="ECO:0000256" key="1">
    <source>
        <dbReference type="ARBA" id="ARBA00007699"/>
    </source>
</evidence>
<protein>
    <recommendedName>
        <fullName evidence="5">GTPase Obg</fullName>
        <ecNumber evidence="5">3.6.5.-</ecNumber>
    </recommendedName>
    <alternativeName>
        <fullName evidence="5">GTP-binding protein Obg</fullName>
    </alternativeName>
</protein>
<keyword evidence="5" id="KW-0963">Cytoplasm</keyword>
<dbReference type="NCBIfam" id="NF008955">
    <property type="entry name" value="PRK12297.1"/>
    <property type="match status" value="1"/>
</dbReference>
<comment type="cofactor">
    <cofactor evidence="5">
        <name>Mg(2+)</name>
        <dbReference type="ChEBI" id="CHEBI:18420"/>
    </cofactor>
</comment>
<dbReference type="PIRSF" id="PIRSF002401">
    <property type="entry name" value="GTP_bd_Obg/CgtA"/>
    <property type="match status" value="1"/>
</dbReference>
<evidence type="ECO:0000256" key="4">
    <source>
        <dbReference type="ARBA" id="ARBA00023134"/>
    </source>
</evidence>
<dbReference type="RefSeq" id="WP_323576608.1">
    <property type="nucleotide sequence ID" value="NZ_JAYGJQ010000002.1"/>
</dbReference>
<accession>A0ABU5VWK2</accession>
<dbReference type="InterPro" id="IPR036726">
    <property type="entry name" value="GTP1_OBG_dom_sf"/>
</dbReference>
<dbReference type="EC" id="3.6.5.-" evidence="5"/>
<gene>
    <name evidence="9" type="primary">obgE</name>
    <name evidence="5" type="synonym">obg</name>
    <name evidence="9" type="ORF">SHI21_10960</name>
</gene>
<dbReference type="InterPro" id="IPR027417">
    <property type="entry name" value="P-loop_NTPase"/>
</dbReference>
<evidence type="ECO:0000256" key="6">
    <source>
        <dbReference type="SAM" id="MobiDB-lite"/>
    </source>
</evidence>
<feature type="binding site" evidence="5">
    <location>
        <begin position="166"/>
        <end position="173"/>
    </location>
    <ligand>
        <name>GTP</name>
        <dbReference type="ChEBI" id="CHEBI:37565"/>
    </ligand>
</feature>
<dbReference type="NCBIfam" id="TIGR02729">
    <property type="entry name" value="Obg_CgtA"/>
    <property type="match status" value="1"/>
</dbReference>
<dbReference type="PROSITE" id="PS51710">
    <property type="entry name" value="G_OBG"/>
    <property type="match status" value="1"/>
</dbReference>
<dbReference type="Proteomes" id="UP001302274">
    <property type="component" value="Unassembled WGS sequence"/>
</dbReference>
<comment type="caution">
    <text evidence="9">The sequence shown here is derived from an EMBL/GenBank/DDBJ whole genome shotgun (WGS) entry which is preliminary data.</text>
</comment>
<comment type="subcellular location">
    <subcellularLocation>
        <location evidence="5">Cytoplasm</location>
    </subcellularLocation>
</comment>
<dbReference type="HAMAP" id="MF_01454">
    <property type="entry name" value="GTPase_Obg"/>
    <property type="match status" value="1"/>
</dbReference>
<feature type="domain" description="OBG-type G" evidence="7">
    <location>
        <begin position="160"/>
        <end position="331"/>
    </location>
</feature>
<feature type="binding site" evidence="5">
    <location>
        <position position="193"/>
    </location>
    <ligand>
        <name>Mg(2+)</name>
        <dbReference type="ChEBI" id="CHEBI:18420"/>
    </ligand>
</feature>
<feature type="domain" description="Obg" evidence="8">
    <location>
        <begin position="1"/>
        <end position="159"/>
    </location>
</feature>
<evidence type="ECO:0000259" key="8">
    <source>
        <dbReference type="PROSITE" id="PS51883"/>
    </source>
</evidence>
<dbReference type="InterPro" id="IPR031167">
    <property type="entry name" value="G_OBG"/>
</dbReference>
<dbReference type="NCBIfam" id="NF008956">
    <property type="entry name" value="PRK12299.1"/>
    <property type="match status" value="1"/>
</dbReference>
<keyword evidence="5" id="KW-0378">Hydrolase</keyword>
<dbReference type="Pfam" id="PF01018">
    <property type="entry name" value="GTP1_OBG"/>
    <property type="match status" value="1"/>
</dbReference>
<dbReference type="Gene3D" id="3.40.50.300">
    <property type="entry name" value="P-loop containing nucleotide triphosphate hydrolases"/>
    <property type="match status" value="1"/>
</dbReference>
<dbReference type="SUPFAM" id="SSF52540">
    <property type="entry name" value="P-loop containing nucleoside triphosphate hydrolases"/>
    <property type="match status" value="1"/>
</dbReference>